<feature type="coiled-coil region" evidence="1">
    <location>
        <begin position="292"/>
        <end position="326"/>
    </location>
</feature>
<comment type="caution">
    <text evidence="3">The sequence shown here is derived from an EMBL/GenBank/DDBJ whole genome shotgun (WGS) entry which is preliminary data.</text>
</comment>
<name>A0AAV2TF75_CALDB</name>
<dbReference type="PANTHER" id="PTHR14234">
    <property type="entry name" value="RIM BINDING PROTEIN-RELATED"/>
    <property type="match status" value="1"/>
</dbReference>
<dbReference type="PANTHER" id="PTHR14234:SF19">
    <property type="entry name" value="RIM-BINDING PROTEIN, ISOFORM F"/>
    <property type="match status" value="1"/>
</dbReference>
<dbReference type="AlphaFoldDB" id="A0AAV2TF75"/>
<evidence type="ECO:0000313" key="4">
    <source>
        <dbReference type="Proteomes" id="UP001497525"/>
    </source>
</evidence>
<feature type="coiled-coil region" evidence="1">
    <location>
        <begin position="395"/>
        <end position="422"/>
    </location>
</feature>
<evidence type="ECO:0000313" key="3">
    <source>
        <dbReference type="EMBL" id="CAL5135759.1"/>
    </source>
</evidence>
<evidence type="ECO:0000256" key="1">
    <source>
        <dbReference type="SAM" id="Coils"/>
    </source>
</evidence>
<dbReference type="GO" id="GO:0045202">
    <property type="term" value="C:synapse"/>
    <property type="evidence" value="ECO:0007669"/>
    <property type="project" value="GOC"/>
</dbReference>
<keyword evidence="1" id="KW-0175">Coiled coil</keyword>
<organism evidence="3 4">
    <name type="scientific">Calicophoron daubneyi</name>
    <name type="common">Rumen fluke</name>
    <name type="synonym">Paramphistomum daubneyi</name>
    <dbReference type="NCBI Taxonomy" id="300641"/>
    <lineage>
        <taxon>Eukaryota</taxon>
        <taxon>Metazoa</taxon>
        <taxon>Spiralia</taxon>
        <taxon>Lophotrochozoa</taxon>
        <taxon>Platyhelminthes</taxon>
        <taxon>Trematoda</taxon>
        <taxon>Digenea</taxon>
        <taxon>Plagiorchiida</taxon>
        <taxon>Pronocephalata</taxon>
        <taxon>Paramphistomoidea</taxon>
        <taxon>Paramphistomidae</taxon>
        <taxon>Calicophoron</taxon>
    </lineage>
</organism>
<evidence type="ECO:0000256" key="2">
    <source>
        <dbReference type="SAM" id="MobiDB-lite"/>
    </source>
</evidence>
<sequence length="627" mass="70812">MQKREDSGITHRKYHQTDKKGVANGPTSPTFSVRPMSFGRFKGEKRISSGSSSNSVFENTTQVIPSLASVKDVIDRLKKEVDSERIKRVSIAKQRSEDLLKLVLRSKNDQRPNEPKARRRLKDWHRIDFKNGCSKRSRLCNASADNLFAFISEPHLPTANSQPDIHRSFEDQSDTVQLLAGNLSGKPLDKEGKDDIFHRGKFGSLAFLEKLVKTSANCFEPTENKCTSHLTLQQPTFLRNYIFTTYESSVAQRLGSHWSDLANSYLFVLFDIHGFVVRQLFAAEMCCLESTVAAQEREVSLLKQQAEAEKSKNNLLVEQIRRLLEERTILVLQNTELVSRSRALQQINADQRYLDKVLSRIESIVGQAKTENLTLQSQMDRVLQDLGSPNGEESVETLRAKLRELEKRCALQQLRHEEVLLELEDVRKRTRQELGTYAHSAETGVSLDSVYRSTTDLVAPYLQNTLTNNNVLPVAEGRLYSGVMETGITVSGTALSTPLSTQMQIRGRLFGNSIAAVNKYPSMPERTEGKDPNLVELFQTADGLPEKNDIPSPRMITLERQLIHSVLISWKPPDYSSTGHSVSAYHVYVDGQFRLSVKAKEKTRALIDKVDADKASCLRFALRIIFN</sequence>
<accession>A0AAV2TF75</accession>
<dbReference type="Proteomes" id="UP001497525">
    <property type="component" value="Unassembled WGS sequence"/>
</dbReference>
<dbReference type="GO" id="GO:0007274">
    <property type="term" value="P:neuromuscular synaptic transmission"/>
    <property type="evidence" value="ECO:0007669"/>
    <property type="project" value="TreeGrafter"/>
</dbReference>
<dbReference type="InterPro" id="IPR013783">
    <property type="entry name" value="Ig-like_fold"/>
</dbReference>
<gene>
    <name evidence="3" type="ORF">CDAUBV1_LOCUS9875</name>
</gene>
<feature type="compositionally biased region" description="Basic and acidic residues" evidence="2">
    <location>
        <begin position="1"/>
        <end position="21"/>
    </location>
</feature>
<dbReference type="Gene3D" id="2.60.40.10">
    <property type="entry name" value="Immunoglobulins"/>
    <property type="match status" value="1"/>
</dbReference>
<reference evidence="3" key="1">
    <citation type="submission" date="2024-06" db="EMBL/GenBank/DDBJ databases">
        <authorList>
            <person name="Liu X."/>
            <person name="Lenzi L."/>
            <person name="Haldenby T S."/>
            <person name="Uol C."/>
        </authorList>
    </citation>
    <scope>NUCLEOTIDE SEQUENCE</scope>
</reference>
<proteinExistence type="predicted"/>
<feature type="region of interest" description="Disordered" evidence="2">
    <location>
        <begin position="1"/>
        <end position="37"/>
    </location>
</feature>
<dbReference type="EMBL" id="CAXLJL010000268">
    <property type="protein sequence ID" value="CAL5135759.1"/>
    <property type="molecule type" value="Genomic_DNA"/>
</dbReference>
<dbReference type="InterPro" id="IPR040325">
    <property type="entry name" value="RIMBP1/2/3"/>
</dbReference>
<protein>
    <submittedName>
        <fullName evidence="3">Uncharacterized protein</fullName>
    </submittedName>
</protein>